<organism evidence="4 5">
    <name type="scientific">Pararobbsia silviterrae</name>
    <dbReference type="NCBI Taxonomy" id="1792498"/>
    <lineage>
        <taxon>Bacteria</taxon>
        <taxon>Pseudomonadati</taxon>
        <taxon>Pseudomonadota</taxon>
        <taxon>Betaproteobacteria</taxon>
        <taxon>Burkholderiales</taxon>
        <taxon>Burkholderiaceae</taxon>
        <taxon>Pararobbsia</taxon>
    </lineage>
</organism>
<dbReference type="InterPro" id="IPR007730">
    <property type="entry name" value="SPOR-like_dom"/>
</dbReference>
<dbReference type="GO" id="GO:0042834">
    <property type="term" value="F:peptidoglycan binding"/>
    <property type="evidence" value="ECO:0007669"/>
    <property type="project" value="InterPro"/>
</dbReference>
<feature type="domain" description="SPOR" evidence="3">
    <location>
        <begin position="174"/>
        <end position="252"/>
    </location>
</feature>
<gene>
    <name evidence="4" type="ORF">D7S86_02120</name>
</gene>
<comment type="caution">
    <text evidence="4">The sequence shown here is derived from an EMBL/GenBank/DDBJ whole genome shotgun (WGS) entry which is preliminary data.</text>
</comment>
<dbReference type="GO" id="GO:0030428">
    <property type="term" value="C:cell septum"/>
    <property type="evidence" value="ECO:0007669"/>
    <property type="project" value="TreeGrafter"/>
</dbReference>
<evidence type="ECO:0000256" key="1">
    <source>
        <dbReference type="SAM" id="MobiDB-lite"/>
    </source>
</evidence>
<keyword evidence="4" id="KW-0131">Cell cycle</keyword>
<feature type="region of interest" description="Disordered" evidence="1">
    <location>
        <begin position="119"/>
        <end position="171"/>
    </location>
</feature>
<dbReference type="OrthoDB" id="7063246at2"/>
<evidence type="ECO:0000313" key="4">
    <source>
        <dbReference type="EMBL" id="RKP58751.1"/>
    </source>
</evidence>
<dbReference type="PANTHER" id="PTHR38687:SF1">
    <property type="entry name" value="CELL DIVISION PROTEIN DEDD"/>
    <property type="match status" value="1"/>
</dbReference>
<protein>
    <submittedName>
        <fullName evidence="4">Cell division protein</fullName>
    </submittedName>
</protein>
<accession>A0A494Y7S6</accession>
<feature type="compositionally biased region" description="Low complexity" evidence="1">
    <location>
        <begin position="133"/>
        <end position="171"/>
    </location>
</feature>
<dbReference type="AlphaFoldDB" id="A0A494Y7S6"/>
<keyword evidence="4" id="KW-0132">Cell division</keyword>
<sequence>MATQRRTSSKQRGAPAKQGGGTFVGIVLGLIVGLAIAVIVALYITRSPTPFVAKLTGGNGASDASAASDVDLNRSLQGKSPGQAVQGAAPAQQPQAGNAGANIEPQIIEVPASGPVMQAPVPKVVPGTDGQTAEAPAPAAKPAQNAANVAPAQPGQPQAAQSGTQSAAQAAGANDANSGYLLQVGAYKTEGDAEQQRARLAFQGFESKVTRRDAAGVTYFRVRVGPFTKFNDMNAARQKLSDAGIDTVVIRFQKDTQQ</sequence>
<dbReference type="Gene3D" id="3.30.70.1070">
    <property type="entry name" value="Sporulation related repeat"/>
    <property type="match status" value="1"/>
</dbReference>
<keyword evidence="2" id="KW-0472">Membrane</keyword>
<evidence type="ECO:0000259" key="3">
    <source>
        <dbReference type="PROSITE" id="PS51724"/>
    </source>
</evidence>
<feature type="compositionally biased region" description="Low complexity" evidence="1">
    <location>
        <begin position="81"/>
        <end position="98"/>
    </location>
</feature>
<keyword evidence="2" id="KW-0812">Transmembrane</keyword>
<dbReference type="GO" id="GO:0032153">
    <property type="term" value="C:cell division site"/>
    <property type="evidence" value="ECO:0007669"/>
    <property type="project" value="TreeGrafter"/>
</dbReference>
<dbReference type="EMBL" id="RBZU01000001">
    <property type="protein sequence ID" value="RKP58751.1"/>
    <property type="molecule type" value="Genomic_DNA"/>
</dbReference>
<dbReference type="Proteomes" id="UP000270342">
    <property type="component" value="Unassembled WGS sequence"/>
</dbReference>
<evidence type="ECO:0000313" key="5">
    <source>
        <dbReference type="Proteomes" id="UP000270342"/>
    </source>
</evidence>
<dbReference type="PROSITE" id="PS51724">
    <property type="entry name" value="SPOR"/>
    <property type="match status" value="1"/>
</dbReference>
<keyword evidence="2" id="KW-1133">Transmembrane helix</keyword>
<dbReference type="InterPro" id="IPR052521">
    <property type="entry name" value="Cell_div_SPOR-domain"/>
</dbReference>
<dbReference type="GO" id="GO:0032506">
    <property type="term" value="P:cytokinetic process"/>
    <property type="evidence" value="ECO:0007669"/>
    <property type="project" value="TreeGrafter"/>
</dbReference>
<dbReference type="PANTHER" id="PTHR38687">
    <property type="entry name" value="CELL DIVISION PROTEIN DEDD-RELATED"/>
    <property type="match status" value="1"/>
</dbReference>
<evidence type="ECO:0000256" key="2">
    <source>
        <dbReference type="SAM" id="Phobius"/>
    </source>
</evidence>
<feature type="transmembrane region" description="Helical" evidence="2">
    <location>
        <begin position="21"/>
        <end position="44"/>
    </location>
</feature>
<dbReference type="Pfam" id="PF05036">
    <property type="entry name" value="SPOR"/>
    <property type="match status" value="1"/>
</dbReference>
<dbReference type="InterPro" id="IPR036680">
    <property type="entry name" value="SPOR-like_sf"/>
</dbReference>
<dbReference type="SUPFAM" id="SSF110997">
    <property type="entry name" value="Sporulation related repeat"/>
    <property type="match status" value="1"/>
</dbReference>
<proteinExistence type="predicted"/>
<keyword evidence="5" id="KW-1185">Reference proteome</keyword>
<reference evidence="4 5" key="1">
    <citation type="submission" date="2018-10" db="EMBL/GenBank/DDBJ databases">
        <title>Robbsia sp. DHC34, isolated from soil.</title>
        <authorList>
            <person name="Gao Z.-H."/>
            <person name="Qiu L.-H."/>
        </authorList>
    </citation>
    <scope>NUCLEOTIDE SEQUENCE [LARGE SCALE GENOMIC DNA]</scope>
    <source>
        <strain evidence="4 5">DHC34</strain>
    </source>
</reference>
<name>A0A494Y7S6_9BURK</name>
<feature type="region of interest" description="Disordered" evidence="1">
    <location>
        <begin position="73"/>
        <end position="98"/>
    </location>
</feature>